<feature type="domain" description="ABC transporter" evidence="4">
    <location>
        <begin position="2"/>
        <end position="214"/>
    </location>
</feature>
<dbReference type="GO" id="GO:0016887">
    <property type="term" value="F:ATP hydrolysis activity"/>
    <property type="evidence" value="ECO:0007669"/>
    <property type="project" value="InterPro"/>
</dbReference>
<protein>
    <submittedName>
        <fullName evidence="5">ATP-binding cassette domain-containing protein</fullName>
    </submittedName>
</protein>
<dbReference type="KEGG" id="bvq:FHE72_21690"/>
<dbReference type="AlphaFoldDB" id="A0A6I6UWF5"/>
<dbReference type="SUPFAM" id="SSF52540">
    <property type="entry name" value="P-loop containing nucleoside triphosphate hydrolases"/>
    <property type="match status" value="1"/>
</dbReference>
<evidence type="ECO:0000313" key="5">
    <source>
        <dbReference type="EMBL" id="QHE63306.1"/>
    </source>
</evidence>
<evidence type="ECO:0000256" key="2">
    <source>
        <dbReference type="ARBA" id="ARBA00022741"/>
    </source>
</evidence>
<dbReference type="Gene3D" id="3.40.50.300">
    <property type="entry name" value="P-loop containing nucleotide triphosphate hydrolases"/>
    <property type="match status" value="1"/>
</dbReference>
<sequence length="214" mass="24529">MISIKGLYKKYTTPVIHDLSLSVEPNTFLHIQGKNGAGKTTLLKIIAGIESKDQGIILIDQYNQDTQLYQYISRVGYLSDSPFLYPYLTGDEHLKMDLNIRKYHDEKTPYHLAEKLELTQEQLAQPTKTYSKGMKQKLAFILGIYHHPTVLLMDEPFTGMDQKSLETAIHISHEMMKGKIILFSSHQEMLSTKLSTKSIDLTEIQSSHDKVREE</sequence>
<dbReference type="GO" id="GO:0005524">
    <property type="term" value="F:ATP binding"/>
    <property type="evidence" value="ECO:0007669"/>
    <property type="project" value="UniProtKB-KW"/>
</dbReference>
<dbReference type="EMBL" id="CP047394">
    <property type="protein sequence ID" value="QHE63306.1"/>
    <property type="molecule type" value="Genomic_DNA"/>
</dbReference>
<name>A0A6I6UWF5_9BACI</name>
<keyword evidence="3 5" id="KW-0067">ATP-binding</keyword>
<dbReference type="Proteomes" id="UP000465062">
    <property type="component" value="Chromosome"/>
</dbReference>
<organism evidence="5 6">
    <name type="scientific">Rossellomorea vietnamensis</name>
    <dbReference type="NCBI Taxonomy" id="218284"/>
    <lineage>
        <taxon>Bacteria</taxon>
        <taxon>Bacillati</taxon>
        <taxon>Bacillota</taxon>
        <taxon>Bacilli</taxon>
        <taxon>Bacillales</taxon>
        <taxon>Bacillaceae</taxon>
        <taxon>Rossellomorea</taxon>
    </lineage>
</organism>
<dbReference type="SMART" id="SM00382">
    <property type="entry name" value="AAA"/>
    <property type="match status" value="1"/>
</dbReference>
<dbReference type="PROSITE" id="PS50893">
    <property type="entry name" value="ABC_TRANSPORTER_2"/>
    <property type="match status" value="1"/>
</dbReference>
<accession>A0A6I6UWF5</accession>
<dbReference type="InterPro" id="IPR051782">
    <property type="entry name" value="ABC_Transporter_VariousFunc"/>
</dbReference>
<evidence type="ECO:0000256" key="1">
    <source>
        <dbReference type="ARBA" id="ARBA00022448"/>
    </source>
</evidence>
<gene>
    <name evidence="5" type="ORF">FHE72_21690</name>
</gene>
<dbReference type="RefSeq" id="WP_159362985.1">
    <property type="nucleotide sequence ID" value="NZ_CP047394.1"/>
</dbReference>
<dbReference type="InterPro" id="IPR003593">
    <property type="entry name" value="AAA+_ATPase"/>
</dbReference>
<dbReference type="InterPro" id="IPR027417">
    <property type="entry name" value="P-loop_NTPase"/>
</dbReference>
<keyword evidence="1" id="KW-0813">Transport</keyword>
<dbReference type="CDD" id="cd03230">
    <property type="entry name" value="ABC_DR_subfamily_A"/>
    <property type="match status" value="1"/>
</dbReference>
<evidence type="ECO:0000313" key="6">
    <source>
        <dbReference type="Proteomes" id="UP000465062"/>
    </source>
</evidence>
<dbReference type="Pfam" id="PF00005">
    <property type="entry name" value="ABC_tran"/>
    <property type="match status" value="1"/>
</dbReference>
<reference evidence="5 6" key="1">
    <citation type="submission" date="2019-06" db="EMBL/GenBank/DDBJ databases">
        <title>An operon consisting of a P-type ATPase gene and a transcriptional regular gene given the different cadmium resistance in Bacillus vietamensis 151-6 and Bacillus marisflavi 151-25.</title>
        <authorList>
            <person name="Yu X."/>
        </authorList>
    </citation>
    <scope>NUCLEOTIDE SEQUENCE [LARGE SCALE GENOMIC DNA]</scope>
    <source>
        <strain evidence="5 6">151-6</strain>
    </source>
</reference>
<dbReference type="PANTHER" id="PTHR42939">
    <property type="entry name" value="ABC TRANSPORTER ATP-BINDING PROTEIN ALBC-RELATED"/>
    <property type="match status" value="1"/>
</dbReference>
<dbReference type="PANTHER" id="PTHR42939:SF1">
    <property type="entry name" value="ABC TRANSPORTER ATP-BINDING PROTEIN ALBC-RELATED"/>
    <property type="match status" value="1"/>
</dbReference>
<dbReference type="InterPro" id="IPR017871">
    <property type="entry name" value="ABC_transporter-like_CS"/>
</dbReference>
<proteinExistence type="predicted"/>
<dbReference type="InterPro" id="IPR003439">
    <property type="entry name" value="ABC_transporter-like_ATP-bd"/>
</dbReference>
<evidence type="ECO:0000259" key="4">
    <source>
        <dbReference type="PROSITE" id="PS50893"/>
    </source>
</evidence>
<dbReference type="PROSITE" id="PS00211">
    <property type="entry name" value="ABC_TRANSPORTER_1"/>
    <property type="match status" value="1"/>
</dbReference>
<evidence type="ECO:0000256" key="3">
    <source>
        <dbReference type="ARBA" id="ARBA00022840"/>
    </source>
</evidence>
<keyword evidence="2" id="KW-0547">Nucleotide-binding</keyword>